<comment type="catalytic activity">
    <reaction evidence="5">
        <text>chorismate = 4-hydroxybenzoate + pyruvate</text>
        <dbReference type="Rhea" id="RHEA:16505"/>
        <dbReference type="ChEBI" id="CHEBI:15361"/>
        <dbReference type="ChEBI" id="CHEBI:17879"/>
        <dbReference type="ChEBI" id="CHEBI:29748"/>
        <dbReference type="EC" id="4.1.3.40"/>
    </reaction>
</comment>
<comment type="similarity">
    <text evidence="5">Belongs to the UbiC family.</text>
</comment>
<comment type="caution">
    <text evidence="5">Lacks conserved residue(s) required for the propagation of feature annotation.</text>
</comment>
<dbReference type="GO" id="GO:0006744">
    <property type="term" value="P:ubiquinone biosynthetic process"/>
    <property type="evidence" value="ECO:0007669"/>
    <property type="project" value="UniProtKB-UniRule"/>
</dbReference>
<feature type="binding site" evidence="5">
    <location>
        <position position="116"/>
    </location>
    <ligand>
        <name>substrate</name>
    </ligand>
</feature>
<evidence type="ECO:0000313" key="7">
    <source>
        <dbReference type="Proteomes" id="UP000235994"/>
    </source>
</evidence>
<organism evidence="6 7">
    <name type="scientific">Achromobacter pulmonis</name>
    <dbReference type="NCBI Taxonomy" id="1389932"/>
    <lineage>
        <taxon>Bacteria</taxon>
        <taxon>Pseudomonadati</taxon>
        <taxon>Pseudomonadota</taxon>
        <taxon>Betaproteobacteria</taxon>
        <taxon>Burkholderiales</taxon>
        <taxon>Alcaligenaceae</taxon>
        <taxon>Achromobacter</taxon>
    </lineage>
</organism>
<comment type="pathway">
    <text evidence="5">Cofactor biosynthesis; ubiquinone biosynthesis.</text>
</comment>
<comment type="function">
    <text evidence="5">Removes the pyruvyl group from chorismate, with concomitant aromatization of the ring, to provide 4-hydroxybenzoate (4HB) for the ubiquinone pathway.</text>
</comment>
<feature type="binding site" evidence="5">
    <location>
        <position position="78"/>
    </location>
    <ligand>
        <name>substrate</name>
    </ligand>
</feature>
<evidence type="ECO:0000313" key="6">
    <source>
        <dbReference type="EMBL" id="PND34908.1"/>
    </source>
</evidence>
<dbReference type="PANTHER" id="PTHR38683">
    <property type="entry name" value="CHORISMATE PYRUVATE-LYASE"/>
    <property type="match status" value="1"/>
</dbReference>
<dbReference type="RefSeq" id="WP_102770864.1">
    <property type="nucleotide sequence ID" value="NZ_POQS01000001.1"/>
</dbReference>
<dbReference type="InterPro" id="IPR007440">
    <property type="entry name" value="Chorismate--pyruvate_lyase"/>
</dbReference>
<evidence type="ECO:0000256" key="5">
    <source>
        <dbReference type="HAMAP-Rule" id="MF_01632"/>
    </source>
</evidence>
<dbReference type="Gene3D" id="3.40.1410.10">
    <property type="entry name" value="Chorismate lyase-like"/>
    <property type="match status" value="1"/>
</dbReference>
<sequence length="208" mass="22561">MTSLAVLSPPLAPGWLAAAPPLLPAAMRHWLFRPGALTAGLRQVGQVRLRVLAEYADGAPADEARAMRIAPGSPVWVREVLMSIDGVDSVPARSLTPLTASHGAWQGMRRLSTRPLADMLYHDRTVIRSPFACRRLAAPVPFYATALRALGVARHDIGAAGVWARRSVFWRMGQPLLVAECFLPGFWTLTAGRTPPPLQAHQRTPGAR</sequence>
<dbReference type="GO" id="GO:0005829">
    <property type="term" value="C:cytosol"/>
    <property type="evidence" value="ECO:0007669"/>
    <property type="project" value="TreeGrafter"/>
</dbReference>
<dbReference type="SUPFAM" id="SSF64288">
    <property type="entry name" value="Chorismate lyase-like"/>
    <property type="match status" value="1"/>
</dbReference>
<dbReference type="InterPro" id="IPR028978">
    <property type="entry name" value="Chorismate_lyase_/UTRA_dom_sf"/>
</dbReference>
<proteinExistence type="inferred from homology"/>
<dbReference type="Pfam" id="PF04345">
    <property type="entry name" value="Chor_lyase"/>
    <property type="match status" value="1"/>
</dbReference>
<dbReference type="UniPathway" id="UPA00232"/>
<evidence type="ECO:0000256" key="4">
    <source>
        <dbReference type="ARBA" id="ARBA00023317"/>
    </source>
</evidence>
<evidence type="ECO:0000256" key="1">
    <source>
        <dbReference type="ARBA" id="ARBA00022490"/>
    </source>
</evidence>
<dbReference type="EMBL" id="POQS01000001">
    <property type="protein sequence ID" value="PND34908.1"/>
    <property type="molecule type" value="Genomic_DNA"/>
</dbReference>
<name>A0A2N8KN75_9BURK</name>
<evidence type="ECO:0000256" key="2">
    <source>
        <dbReference type="ARBA" id="ARBA00022688"/>
    </source>
</evidence>
<feature type="binding site" evidence="5">
    <location>
        <position position="180"/>
    </location>
    <ligand>
        <name>substrate</name>
    </ligand>
</feature>
<protein>
    <recommendedName>
        <fullName evidence="5">Probable chorismate pyruvate-lyase</fullName>
        <shortName evidence="5">CL</shortName>
        <shortName evidence="5">CPL</shortName>
        <ecNumber evidence="5">4.1.3.40</ecNumber>
    </recommendedName>
</protein>
<evidence type="ECO:0000256" key="3">
    <source>
        <dbReference type="ARBA" id="ARBA00023239"/>
    </source>
</evidence>
<dbReference type="HAMAP" id="MF_01632">
    <property type="entry name" value="UbiC"/>
    <property type="match status" value="1"/>
</dbReference>
<comment type="caution">
    <text evidence="6">The sequence shown here is derived from an EMBL/GenBank/DDBJ whole genome shotgun (WGS) entry which is preliminary data.</text>
</comment>
<keyword evidence="1 5" id="KW-0963">Cytoplasm</keyword>
<comment type="subcellular location">
    <subcellularLocation>
        <location evidence="5">Cytoplasm</location>
    </subcellularLocation>
</comment>
<keyword evidence="7" id="KW-1185">Reference proteome</keyword>
<gene>
    <name evidence="5" type="primary">ubiC</name>
    <name evidence="6" type="ORF">C1I89_00450</name>
</gene>
<keyword evidence="4 5" id="KW-0670">Pyruvate</keyword>
<dbReference type="Proteomes" id="UP000235994">
    <property type="component" value="Unassembled WGS sequence"/>
</dbReference>
<dbReference type="PANTHER" id="PTHR38683:SF1">
    <property type="entry name" value="CHORISMATE PYRUVATE-LYASE"/>
    <property type="match status" value="1"/>
</dbReference>
<dbReference type="GO" id="GO:0008813">
    <property type="term" value="F:chorismate lyase activity"/>
    <property type="evidence" value="ECO:0007669"/>
    <property type="project" value="UniProtKB-UniRule"/>
</dbReference>
<dbReference type="GO" id="GO:0042866">
    <property type="term" value="P:pyruvate biosynthetic process"/>
    <property type="evidence" value="ECO:0007669"/>
    <property type="project" value="UniProtKB-UniRule"/>
</dbReference>
<keyword evidence="3 5" id="KW-0456">Lyase</keyword>
<keyword evidence="2 5" id="KW-0831">Ubiquinone biosynthesis</keyword>
<reference evidence="6 7" key="1">
    <citation type="submission" date="2018-01" db="EMBL/GenBank/DDBJ databases">
        <title>The draft genome of an aniline degradation strain ANB-1.</title>
        <authorList>
            <person name="Zhang L."/>
            <person name="Jiang J."/>
        </authorList>
    </citation>
    <scope>NUCLEOTIDE SEQUENCE [LARGE SCALE GENOMIC DNA]</scope>
    <source>
        <strain evidence="6 7">ANB-1</strain>
    </source>
</reference>
<dbReference type="AlphaFoldDB" id="A0A2N8KN75"/>
<accession>A0A2N8KN75</accession>
<dbReference type="EC" id="4.1.3.40" evidence="5"/>